<evidence type="ECO:0000313" key="3">
    <source>
        <dbReference type="EMBL" id="CAL6030007.1"/>
    </source>
</evidence>
<reference evidence="2" key="1">
    <citation type="submission" date="2023-06" db="EMBL/GenBank/DDBJ databases">
        <authorList>
            <person name="Kurt Z."/>
        </authorList>
    </citation>
    <scope>NUCLEOTIDE SEQUENCE</scope>
</reference>
<dbReference type="EMBL" id="CAXDID020000113">
    <property type="protein sequence ID" value="CAL6030007.1"/>
    <property type="molecule type" value="Genomic_DNA"/>
</dbReference>
<protein>
    <submittedName>
        <fullName evidence="3">Hypothetical_protein</fullName>
    </submittedName>
</protein>
<evidence type="ECO:0000313" key="2">
    <source>
        <dbReference type="EMBL" id="CAI9962681.1"/>
    </source>
</evidence>
<sequence length="176" mass="20869">MPEQEQSKLELTKLEKPEQITNPPTESKSWSENQWAVFRTVVFQAIKNYFNIEFETLEDALVYYRNQTVGTEDGKATKIHLNFKQIASDGKISEKDCRQKFQTLLGKELESWPDKIVAAVKARILELWQQEQEPDIAKRKKLIKAKIEQEFRLKQQVQYTYKEIQNKIDHILRKLQ</sequence>
<gene>
    <name evidence="3" type="ORF">HINF_LOCUS32884</name>
    <name evidence="2" type="ORF">HINF_LOCUS50326</name>
</gene>
<organism evidence="2">
    <name type="scientific">Hexamita inflata</name>
    <dbReference type="NCBI Taxonomy" id="28002"/>
    <lineage>
        <taxon>Eukaryota</taxon>
        <taxon>Metamonada</taxon>
        <taxon>Diplomonadida</taxon>
        <taxon>Hexamitidae</taxon>
        <taxon>Hexamitinae</taxon>
        <taxon>Hexamita</taxon>
    </lineage>
</organism>
<dbReference type="AlphaFoldDB" id="A0AA86US87"/>
<dbReference type="EMBL" id="CATOUU010000959">
    <property type="protein sequence ID" value="CAI9962681.1"/>
    <property type="molecule type" value="Genomic_DNA"/>
</dbReference>
<feature type="compositionally biased region" description="Basic and acidic residues" evidence="1">
    <location>
        <begin position="1"/>
        <end position="18"/>
    </location>
</feature>
<feature type="compositionally biased region" description="Polar residues" evidence="1">
    <location>
        <begin position="19"/>
        <end position="28"/>
    </location>
</feature>
<reference evidence="3 4" key="2">
    <citation type="submission" date="2024-07" db="EMBL/GenBank/DDBJ databases">
        <authorList>
            <person name="Akdeniz Z."/>
        </authorList>
    </citation>
    <scope>NUCLEOTIDE SEQUENCE [LARGE SCALE GENOMIC DNA]</scope>
</reference>
<dbReference type="Proteomes" id="UP001642409">
    <property type="component" value="Unassembled WGS sequence"/>
</dbReference>
<accession>A0AA86US87</accession>
<evidence type="ECO:0000256" key="1">
    <source>
        <dbReference type="SAM" id="MobiDB-lite"/>
    </source>
</evidence>
<keyword evidence="4" id="KW-1185">Reference proteome</keyword>
<comment type="caution">
    <text evidence="2">The sequence shown here is derived from an EMBL/GenBank/DDBJ whole genome shotgun (WGS) entry which is preliminary data.</text>
</comment>
<evidence type="ECO:0000313" key="4">
    <source>
        <dbReference type="Proteomes" id="UP001642409"/>
    </source>
</evidence>
<proteinExistence type="predicted"/>
<name>A0AA86US87_9EUKA</name>
<feature type="region of interest" description="Disordered" evidence="1">
    <location>
        <begin position="1"/>
        <end position="28"/>
    </location>
</feature>